<dbReference type="PROSITE" id="PS50850">
    <property type="entry name" value="MFS"/>
    <property type="match status" value="1"/>
</dbReference>
<evidence type="ECO:0000313" key="7">
    <source>
        <dbReference type="EMBL" id="PZM96559.1"/>
    </source>
</evidence>
<dbReference type="AlphaFoldDB" id="A0A2W4L6H2"/>
<feature type="transmembrane region" description="Helical" evidence="5">
    <location>
        <begin position="214"/>
        <end position="237"/>
    </location>
</feature>
<dbReference type="STRING" id="1111738.GCA_000427905_02840"/>
<sequence>MGQAAVTTSDQPGAPLGRRRFALVLCGTTAGMLLLDIHKVSIAIPSIERALAPGPVGVQLISACYVLCFAVTLVPAGRAGDQGRRLALTYAGLYLYLAASVLCAVATSAAVLIAGRAVLGVAAGMLMPQVMGLVQQMFPPAERGRAFGVYGMCVSLATALGPSLGGLLTTSPELGWRGVFMMNVPIGLALVVAAHAILPFAGGEQRRPRGVVDVDLAGLALGSGAVIALLTPFVFTTGKPGDVSARWGTLVVAGVLGVWFVRHSRRRAAAGHSVVVAAHLLRIPSFRAGVLISLTWFASGPGFVLGLTIYLQQAEGFSPFLAGLVMLPSSATSVVGAWAGGRLVARRGRVLTATGMALALGCMATTLLVIHLAPSWVLLWAIPLVQLPQGLGAGLVVSPNHSMTLSDVPPGEGSAASAIGQLGQRIANSVGVAVASMAYYTVVYGGGYSLVDAPAAVHLAGLDHAASVASAFLVIALAVAVADLRRQRRTRAGELVLAAAGSR</sequence>
<dbReference type="PANTHER" id="PTHR42718:SF39">
    <property type="entry name" value="ACTINORHODIN TRANSPORTER-RELATED"/>
    <property type="match status" value="1"/>
</dbReference>
<accession>A0A2W4L6H2</accession>
<dbReference type="EMBL" id="QGUI01000377">
    <property type="protein sequence ID" value="PZM96559.1"/>
    <property type="molecule type" value="Genomic_DNA"/>
</dbReference>
<feature type="domain" description="Major facilitator superfamily (MFS) profile" evidence="6">
    <location>
        <begin position="22"/>
        <end position="488"/>
    </location>
</feature>
<dbReference type="InterPro" id="IPR011701">
    <property type="entry name" value="MFS"/>
</dbReference>
<evidence type="ECO:0000256" key="1">
    <source>
        <dbReference type="ARBA" id="ARBA00004651"/>
    </source>
</evidence>
<feature type="transmembrane region" description="Helical" evidence="5">
    <location>
        <begin position="288"/>
        <end position="311"/>
    </location>
</feature>
<dbReference type="GO" id="GO:0005886">
    <property type="term" value="C:plasma membrane"/>
    <property type="evidence" value="ECO:0007669"/>
    <property type="project" value="UniProtKB-SubCell"/>
</dbReference>
<feature type="transmembrane region" description="Helical" evidence="5">
    <location>
        <begin position="426"/>
        <end position="445"/>
    </location>
</feature>
<dbReference type="CDD" id="cd17321">
    <property type="entry name" value="MFS_MMR_MDR_like"/>
    <property type="match status" value="1"/>
</dbReference>
<evidence type="ECO:0000256" key="3">
    <source>
        <dbReference type="ARBA" id="ARBA00022989"/>
    </source>
</evidence>
<keyword evidence="3 5" id="KW-1133">Transmembrane helix</keyword>
<dbReference type="SUPFAM" id="SSF103473">
    <property type="entry name" value="MFS general substrate transporter"/>
    <property type="match status" value="1"/>
</dbReference>
<feature type="transmembrane region" description="Helical" evidence="5">
    <location>
        <begin position="146"/>
        <end position="168"/>
    </location>
</feature>
<dbReference type="PANTHER" id="PTHR42718">
    <property type="entry name" value="MAJOR FACILITATOR SUPERFAMILY MULTIDRUG TRANSPORTER MFSC"/>
    <property type="match status" value="1"/>
</dbReference>
<dbReference type="GO" id="GO:0022857">
    <property type="term" value="F:transmembrane transporter activity"/>
    <property type="evidence" value="ECO:0007669"/>
    <property type="project" value="InterPro"/>
</dbReference>
<comment type="caution">
    <text evidence="7">The sequence shown here is derived from an EMBL/GenBank/DDBJ whole genome shotgun (WGS) entry which is preliminary data.</text>
</comment>
<dbReference type="InterPro" id="IPR020846">
    <property type="entry name" value="MFS_dom"/>
</dbReference>
<feature type="transmembrane region" description="Helical" evidence="5">
    <location>
        <begin position="243"/>
        <end position="261"/>
    </location>
</feature>
<dbReference type="PROSITE" id="PS00217">
    <property type="entry name" value="SUGAR_TRANSPORT_2"/>
    <property type="match status" value="1"/>
</dbReference>
<keyword evidence="4 5" id="KW-0472">Membrane</keyword>
<feature type="transmembrane region" description="Helical" evidence="5">
    <location>
        <begin position="465"/>
        <end position="484"/>
    </location>
</feature>
<dbReference type="InterPro" id="IPR036259">
    <property type="entry name" value="MFS_trans_sf"/>
</dbReference>
<feature type="transmembrane region" description="Helical" evidence="5">
    <location>
        <begin position="113"/>
        <end position="134"/>
    </location>
</feature>
<dbReference type="InterPro" id="IPR005829">
    <property type="entry name" value="Sugar_transporter_CS"/>
</dbReference>
<evidence type="ECO:0000256" key="2">
    <source>
        <dbReference type="ARBA" id="ARBA00022692"/>
    </source>
</evidence>
<proteinExistence type="predicted"/>
<evidence type="ECO:0000256" key="4">
    <source>
        <dbReference type="ARBA" id="ARBA00023136"/>
    </source>
</evidence>
<evidence type="ECO:0000256" key="5">
    <source>
        <dbReference type="SAM" id="Phobius"/>
    </source>
</evidence>
<feature type="transmembrane region" description="Helical" evidence="5">
    <location>
        <begin position="350"/>
        <end position="370"/>
    </location>
</feature>
<feature type="transmembrane region" description="Helical" evidence="5">
    <location>
        <begin position="86"/>
        <end position="107"/>
    </location>
</feature>
<dbReference type="PRINTS" id="PR01036">
    <property type="entry name" value="TCRTETB"/>
</dbReference>
<feature type="transmembrane region" description="Helical" evidence="5">
    <location>
        <begin position="317"/>
        <end position="338"/>
    </location>
</feature>
<feature type="transmembrane region" description="Helical" evidence="5">
    <location>
        <begin position="21"/>
        <end position="44"/>
    </location>
</feature>
<reference evidence="7" key="1">
    <citation type="submission" date="2018-05" db="EMBL/GenBank/DDBJ databases">
        <authorList>
            <person name="Lanie J.A."/>
            <person name="Ng W.-L."/>
            <person name="Kazmierczak K.M."/>
            <person name="Andrzejewski T.M."/>
            <person name="Davidsen T.M."/>
            <person name="Wayne K.J."/>
            <person name="Tettelin H."/>
            <person name="Glass J.I."/>
            <person name="Rusch D."/>
            <person name="Podicherti R."/>
            <person name="Tsui H.-C.T."/>
            <person name="Winkler M.E."/>
        </authorList>
    </citation>
    <scope>NUCLEOTIDE SEQUENCE</scope>
    <source>
        <strain evidence="7">ZC4RG45</strain>
    </source>
</reference>
<dbReference type="Gene3D" id="1.20.1720.10">
    <property type="entry name" value="Multidrug resistance protein D"/>
    <property type="match status" value="2"/>
</dbReference>
<feature type="transmembrane region" description="Helical" evidence="5">
    <location>
        <begin position="56"/>
        <end position="74"/>
    </location>
</feature>
<evidence type="ECO:0000259" key="6">
    <source>
        <dbReference type="PROSITE" id="PS50850"/>
    </source>
</evidence>
<name>A0A2W4L6H2_9PSEU</name>
<protein>
    <submittedName>
        <fullName evidence="7">MFS transporter</fullName>
    </submittedName>
</protein>
<keyword evidence="2 5" id="KW-0812">Transmembrane</keyword>
<comment type="subcellular location">
    <subcellularLocation>
        <location evidence="1">Cell membrane</location>
        <topology evidence="1">Multi-pass membrane protein</topology>
    </subcellularLocation>
</comment>
<feature type="transmembrane region" description="Helical" evidence="5">
    <location>
        <begin position="376"/>
        <end position="397"/>
    </location>
</feature>
<dbReference type="Pfam" id="PF07690">
    <property type="entry name" value="MFS_1"/>
    <property type="match status" value="1"/>
</dbReference>
<organism evidence="7">
    <name type="scientific">Thermocrispum agreste</name>
    <dbReference type="NCBI Taxonomy" id="37925"/>
    <lineage>
        <taxon>Bacteria</taxon>
        <taxon>Bacillati</taxon>
        <taxon>Actinomycetota</taxon>
        <taxon>Actinomycetes</taxon>
        <taxon>Pseudonocardiales</taxon>
        <taxon>Pseudonocardiaceae</taxon>
        <taxon>Thermocrispum</taxon>
    </lineage>
</organism>
<feature type="transmembrane region" description="Helical" evidence="5">
    <location>
        <begin position="180"/>
        <end position="202"/>
    </location>
</feature>
<gene>
    <name evidence="7" type="ORF">DIU77_10555</name>
</gene>